<dbReference type="AlphaFoldDB" id="A0AAJ5WV63"/>
<protein>
    <submittedName>
        <fullName evidence="2">Uncharacterized protein</fullName>
    </submittedName>
</protein>
<dbReference type="Proteomes" id="UP001220610">
    <property type="component" value="Chromosome"/>
</dbReference>
<organism evidence="2 3">
    <name type="scientific">Candidatus Pseudobacter hemicellulosilyticus</name>
    <dbReference type="NCBI Taxonomy" id="3121375"/>
    <lineage>
        <taxon>Bacteria</taxon>
        <taxon>Pseudomonadati</taxon>
        <taxon>Bacteroidota</taxon>
        <taxon>Chitinophagia</taxon>
        <taxon>Chitinophagales</taxon>
        <taxon>Chitinophagaceae</taxon>
        <taxon>Pseudobacter</taxon>
    </lineage>
</organism>
<evidence type="ECO:0000313" key="3">
    <source>
        <dbReference type="Proteomes" id="UP001220610"/>
    </source>
</evidence>
<sequence length="76" mass="8498">MNKLLAVVLALLTAGLFLFMVLYSSSGFNFIPYLIHEAISPGGAGETTFIMVFDVLAAILLFWLLYKLFARLLIKR</sequence>
<evidence type="ECO:0000313" key="2">
    <source>
        <dbReference type="EMBL" id="WEK34995.1"/>
    </source>
</evidence>
<proteinExistence type="predicted"/>
<name>A0AAJ5WV63_9BACT</name>
<reference evidence="2" key="1">
    <citation type="submission" date="2023-03" db="EMBL/GenBank/DDBJ databases">
        <title>Andean soil-derived lignocellulolytic bacterial consortium as a source of novel taxa and putative plastic-active enzymes.</title>
        <authorList>
            <person name="Diaz-Garcia L."/>
            <person name="Chuvochina M."/>
            <person name="Feuerriegel G."/>
            <person name="Bunk B."/>
            <person name="Sproer C."/>
            <person name="Streit W.R."/>
            <person name="Rodriguez L.M."/>
            <person name="Overmann J."/>
            <person name="Jimenez D.J."/>
        </authorList>
    </citation>
    <scope>NUCLEOTIDE SEQUENCE</scope>
    <source>
        <strain evidence="2">MAG 7</strain>
    </source>
</reference>
<keyword evidence="1" id="KW-1133">Transmembrane helix</keyword>
<accession>A0AAJ5WV63</accession>
<keyword evidence="1" id="KW-0812">Transmembrane</keyword>
<feature type="transmembrane region" description="Helical" evidence="1">
    <location>
        <begin position="48"/>
        <end position="66"/>
    </location>
</feature>
<evidence type="ECO:0000256" key="1">
    <source>
        <dbReference type="SAM" id="Phobius"/>
    </source>
</evidence>
<keyword evidence="1" id="KW-0472">Membrane</keyword>
<gene>
    <name evidence="2" type="ORF">P0Y53_21110</name>
</gene>
<dbReference type="EMBL" id="CP119311">
    <property type="protein sequence ID" value="WEK34995.1"/>
    <property type="molecule type" value="Genomic_DNA"/>
</dbReference>